<feature type="region of interest" description="Disordered" evidence="9">
    <location>
        <begin position="136"/>
        <end position="156"/>
    </location>
</feature>
<evidence type="ECO:0000256" key="2">
    <source>
        <dbReference type="ARBA" id="ARBA00022723"/>
    </source>
</evidence>
<dbReference type="Gene3D" id="3.40.50.300">
    <property type="entry name" value="P-loop containing nucleotide triphosphate hydrolases"/>
    <property type="match status" value="1"/>
</dbReference>
<dbReference type="Pfam" id="PF13167">
    <property type="entry name" value="GTP-bdg_N"/>
    <property type="match status" value="1"/>
</dbReference>
<dbReference type="PIRSF" id="PIRSF006809">
    <property type="entry name" value="GTP-binding_hflX_prd"/>
    <property type="match status" value="1"/>
</dbReference>
<comment type="subunit">
    <text evidence="6">Monomer. Associates with the 50S ribosomal subunit.</text>
</comment>
<dbReference type="InterPro" id="IPR042108">
    <property type="entry name" value="GTPase_HflX_N_sf"/>
</dbReference>
<evidence type="ECO:0000313" key="11">
    <source>
        <dbReference type="EMBL" id="KRM23372.1"/>
    </source>
</evidence>
<dbReference type="CDD" id="cd01878">
    <property type="entry name" value="HflX"/>
    <property type="match status" value="1"/>
</dbReference>
<proteinExistence type="inferred from homology"/>
<dbReference type="Gene3D" id="3.40.50.11060">
    <property type="entry name" value="GTPase HflX, N-terminal domain"/>
    <property type="match status" value="1"/>
</dbReference>
<dbReference type="PANTHER" id="PTHR10229:SF4">
    <property type="entry name" value="GTPASE HFLX"/>
    <property type="match status" value="1"/>
</dbReference>
<keyword evidence="4 8" id="KW-0460">Magnesium</keyword>
<dbReference type="NCBIfam" id="TIGR03156">
    <property type="entry name" value="GTP_HflX"/>
    <property type="match status" value="1"/>
</dbReference>
<dbReference type="PRINTS" id="PR00326">
    <property type="entry name" value="GTP1OBG"/>
</dbReference>
<keyword evidence="3 6" id="KW-0547">Nucleotide-binding</keyword>
<feature type="binding site" evidence="7">
    <location>
        <begin position="205"/>
        <end position="212"/>
    </location>
    <ligand>
        <name>GTP</name>
        <dbReference type="ChEBI" id="CHEBI:37565"/>
    </ligand>
</feature>
<protein>
    <recommendedName>
        <fullName evidence="6">GTPase HflX</fullName>
    </recommendedName>
    <alternativeName>
        <fullName evidence="6">GTP-binding protein HflX</fullName>
    </alternativeName>
</protein>
<dbReference type="PANTHER" id="PTHR10229">
    <property type="entry name" value="GTP-BINDING PROTEIN HFLX"/>
    <property type="match status" value="1"/>
</dbReference>
<dbReference type="PROSITE" id="PS51705">
    <property type="entry name" value="G_HFLX"/>
    <property type="match status" value="1"/>
</dbReference>
<dbReference type="Proteomes" id="UP000050823">
    <property type="component" value="Unassembled WGS sequence"/>
</dbReference>
<evidence type="ECO:0000256" key="1">
    <source>
        <dbReference type="ARBA" id="ARBA00022490"/>
    </source>
</evidence>
<dbReference type="RefSeq" id="WP_057908063.1">
    <property type="nucleotide sequence ID" value="NZ_AYZB01000020.1"/>
</dbReference>
<organism evidence="11 12">
    <name type="scientific">Latilactobacillus graminis DSM 20719</name>
    <dbReference type="NCBI Taxonomy" id="1423752"/>
    <lineage>
        <taxon>Bacteria</taxon>
        <taxon>Bacillati</taxon>
        <taxon>Bacillota</taxon>
        <taxon>Bacilli</taxon>
        <taxon>Lactobacillales</taxon>
        <taxon>Lactobacillaceae</taxon>
        <taxon>Latilactobacillus</taxon>
    </lineage>
</organism>
<evidence type="ECO:0000259" key="10">
    <source>
        <dbReference type="PROSITE" id="PS51705"/>
    </source>
</evidence>
<evidence type="ECO:0000256" key="8">
    <source>
        <dbReference type="PIRSR" id="PIRSR006809-2"/>
    </source>
</evidence>
<sequence length="426" mass="48020">MEETYQQPKKVLLTGVSQHQTNFDYTMRELGELARADNMVVVGDVRQNIDQANHATYFGKGKVQEIKEQATQEDADLILINDELSPSQIRNLEKELGMRILDRTQLILEIFASRAKTKEAQLQVAIAEAKYQLPRLHPSENKLDQQGGGGTANRGAGETQLELDRRLIEKRITKLKSELAKIDQQQLVQRRQRAKNAIPVVALVGYTNAGKSTTMNRILQRLNPDTPEKQVFEKDMLFATLDTSVREIVLSNQQKFLLSDTVGFVTKLPHHLVQAFKSTLSEAANADLLIHVVDYSDPNYLDMMQTTQETLASLNIKDIPVIEAFNKADLKPDTHYPEIDGHQIVYSARDEAAIDALIALISKQLFEQYPTLDFLIPYTQGQAVSYLSDHASILEQSYVENGTFIRAQINPQLLGPVKHYQQAVPN</sequence>
<dbReference type="GO" id="GO:0005737">
    <property type="term" value="C:cytoplasm"/>
    <property type="evidence" value="ECO:0007669"/>
    <property type="project" value="UniProtKB-SubCell"/>
</dbReference>
<name>A0AA89I2Q9_9LACO</name>
<dbReference type="FunFam" id="3.40.50.300:FF:001198">
    <property type="entry name" value="GTPase HflX"/>
    <property type="match status" value="1"/>
</dbReference>
<comment type="caution">
    <text evidence="11">The sequence shown here is derived from an EMBL/GenBank/DDBJ whole genome shotgun (WGS) entry which is preliminary data.</text>
</comment>
<dbReference type="InterPro" id="IPR006073">
    <property type="entry name" value="GTP-bd"/>
</dbReference>
<comment type="subcellular location">
    <subcellularLocation>
        <location evidence="6">Cytoplasm</location>
    </subcellularLocation>
    <text evidence="6">May associate with membranes.</text>
</comment>
<feature type="binding site" evidence="8">
    <location>
        <position position="240"/>
    </location>
    <ligand>
        <name>Mg(2+)</name>
        <dbReference type="ChEBI" id="CHEBI:18420"/>
    </ligand>
</feature>
<feature type="binding site" evidence="8">
    <location>
        <position position="212"/>
    </location>
    <ligand>
        <name>Mg(2+)</name>
        <dbReference type="ChEBI" id="CHEBI:18420"/>
    </ligand>
</feature>
<dbReference type="InterPro" id="IPR025121">
    <property type="entry name" value="GTPase_HflX_N"/>
</dbReference>
<dbReference type="InterPro" id="IPR027417">
    <property type="entry name" value="P-loop_NTPase"/>
</dbReference>
<keyword evidence="1 6" id="KW-0963">Cytoplasm</keyword>
<dbReference type="GO" id="GO:0043022">
    <property type="term" value="F:ribosome binding"/>
    <property type="evidence" value="ECO:0007669"/>
    <property type="project" value="TreeGrafter"/>
</dbReference>
<dbReference type="GO" id="GO:0003924">
    <property type="term" value="F:GTPase activity"/>
    <property type="evidence" value="ECO:0007669"/>
    <property type="project" value="UniProtKB-UniRule"/>
</dbReference>
<feature type="domain" description="Hflx-type G" evidence="10">
    <location>
        <begin position="199"/>
        <end position="369"/>
    </location>
</feature>
<dbReference type="HAMAP" id="MF_00900">
    <property type="entry name" value="GTPase_HflX"/>
    <property type="match status" value="1"/>
</dbReference>
<dbReference type="InterPro" id="IPR016496">
    <property type="entry name" value="GTPase_HflX"/>
</dbReference>
<gene>
    <name evidence="6" type="primary">hflX</name>
    <name evidence="11" type="ORF">FC90_GL000326</name>
</gene>
<dbReference type="Pfam" id="PF16360">
    <property type="entry name" value="GTP-bdg_M"/>
    <property type="match status" value="1"/>
</dbReference>
<dbReference type="AlphaFoldDB" id="A0AA89I2Q9"/>
<dbReference type="InterPro" id="IPR032305">
    <property type="entry name" value="GTP-bd_M"/>
</dbReference>
<evidence type="ECO:0000256" key="4">
    <source>
        <dbReference type="ARBA" id="ARBA00022842"/>
    </source>
</evidence>
<reference evidence="11 12" key="1">
    <citation type="journal article" date="2015" name="Genome Announc.">
        <title>Expanding the biotechnology potential of lactobacilli through comparative genomics of 213 strains and associated genera.</title>
        <authorList>
            <person name="Sun Z."/>
            <person name="Harris H.M."/>
            <person name="McCann A."/>
            <person name="Guo C."/>
            <person name="Argimon S."/>
            <person name="Zhang W."/>
            <person name="Yang X."/>
            <person name="Jeffery I.B."/>
            <person name="Cooney J.C."/>
            <person name="Kagawa T.F."/>
            <person name="Liu W."/>
            <person name="Song Y."/>
            <person name="Salvetti E."/>
            <person name="Wrobel A."/>
            <person name="Rasinkangas P."/>
            <person name="Parkhill J."/>
            <person name="Rea M.C."/>
            <person name="O'Sullivan O."/>
            <person name="Ritari J."/>
            <person name="Douillard F.P."/>
            <person name="Paul Ross R."/>
            <person name="Yang R."/>
            <person name="Briner A.E."/>
            <person name="Felis G.E."/>
            <person name="de Vos W.M."/>
            <person name="Barrangou R."/>
            <person name="Klaenhammer T.R."/>
            <person name="Caufield P.W."/>
            <person name="Cui Y."/>
            <person name="Zhang H."/>
            <person name="O'Toole P.W."/>
        </authorList>
    </citation>
    <scope>NUCLEOTIDE SEQUENCE [LARGE SCALE GENOMIC DNA]</scope>
    <source>
        <strain evidence="11 12">DSM 20719</strain>
    </source>
</reference>
<feature type="binding site" evidence="7">
    <location>
        <begin position="238"/>
        <end position="242"/>
    </location>
    <ligand>
        <name>GTP</name>
        <dbReference type="ChEBI" id="CHEBI:37565"/>
    </ligand>
</feature>
<dbReference type="Pfam" id="PF01926">
    <property type="entry name" value="MMR_HSR1"/>
    <property type="match status" value="1"/>
</dbReference>
<accession>A0AA89I2Q9</accession>
<comment type="similarity">
    <text evidence="6">Belongs to the TRAFAC class OBG-HflX-like GTPase superfamily. HflX GTPase family.</text>
</comment>
<evidence type="ECO:0000256" key="3">
    <source>
        <dbReference type="ARBA" id="ARBA00022741"/>
    </source>
</evidence>
<dbReference type="InterPro" id="IPR030394">
    <property type="entry name" value="G_HFLX_dom"/>
</dbReference>
<feature type="binding site" evidence="7">
    <location>
        <begin position="347"/>
        <end position="349"/>
    </location>
    <ligand>
        <name>GTP</name>
        <dbReference type="ChEBI" id="CHEBI:37565"/>
    </ligand>
</feature>
<keyword evidence="2 8" id="KW-0479">Metal-binding</keyword>
<evidence type="ECO:0000256" key="7">
    <source>
        <dbReference type="PIRSR" id="PIRSR006809-1"/>
    </source>
</evidence>
<dbReference type="EMBL" id="AYZB01000020">
    <property type="protein sequence ID" value="KRM23372.1"/>
    <property type="molecule type" value="Genomic_DNA"/>
</dbReference>
<dbReference type="GO" id="GO:0046872">
    <property type="term" value="F:metal ion binding"/>
    <property type="evidence" value="ECO:0007669"/>
    <property type="project" value="UniProtKB-KW"/>
</dbReference>
<dbReference type="GO" id="GO:0005525">
    <property type="term" value="F:GTP binding"/>
    <property type="evidence" value="ECO:0007669"/>
    <property type="project" value="UniProtKB-UniRule"/>
</dbReference>
<evidence type="ECO:0000256" key="6">
    <source>
        <dbReference type="HAMAP-Rule" id="MF_00900"/>
    </source>
</evidence>
<comment type="function">
    <text evidence="6">GTPase that associates with the 50S ribosomal subunit and may have a role during protein synthesis or ribosome biogenesis.</text>
</comment>
<evidence type="ECO:0000313" key="12">
    <source>
        <dbReference type="Proteomes" id="UP000050823"/>
    </source>
</evidence>
<dbReference type="Gene3D" id="6.10.250.2860">
    <property type="match status" value="1"/>
</dbReference>
<keyword evidence="5 6" id="KW-0342">GTP-binding</keyword>
<feature type="binding site" evidence="7">
    <location>
        <begin position="326"/>
        <end position="329"/>
    </location>
    <ligand>
        <name>GTP</name>
        <dbReference type="ChEBI" id="CHEBI:37565"/>
    </ligand>
</feature>
<evidence type="ECO:0000256" key="5">
    <source>
        <dbReference type="ARBA" id="ARBA00023134"/>
    </source>
</evidence>
<feature type="binding site" evidence="7">
    <location>
        <begin position="260"/>
        <end position="263"/>
    </location>
    <ligand>
        <name>GTP</name>
        <dbReference type="ChEBI" id="CHEBI:37565"/>
    </ligand>
</feature>
<evidence type="ECO:0000256" key="9">
    <source>
        <dbReference type="SAM" id="MobiDB-lite"/>
    </source>
</evidence>
<dbReference type="SUPFAM" id="SSF52540">
    <property type="entry name" value="P-loop containing nucleoside triphosphate hydrolases"/>
    <property type="match status" value="1"/>
</dbReference>
<comment type="cofactor">
    <cofactor evidence="8">
        <name>Mg(2+)</name>
        <dbReference type="ChEBI" id="CHEBI:18420"/>
    </cofactor>
</comment>
<dbReference type="FunFam" id="3.40.50.11060:FF:000001">
    <property type="entry name" value="GTPase HflX"/>
    <property type="match status" value="1"/>
</dbReference>